<dbReference type="PANTHER" id="PTHR23502">
    <property type="entry name" value="MAJOR FACILITATOR SUPERFAMILY"/>
    <property type="match status" value="1"/>
</dbReference>
<feature type="transmembrane region" description="Helical" evidence="5">
    <location>
        <begin position="440"/>
        <end position="461"/>
    </location>
</feature>
<comment type="caution">
    <text evidence="7">The sequence shown here is derived from an EMBL/GenBank/DDBJ whole genome shotgun (WGS) entry which is preliminary data.</text>
</comment>
<proteinExistence type="predicted"/>
<dbReference type="PANTHER" id="PTHR23502:SF163">
    <property type="entry name" value="MAJOR FACILITATOR SUPERFAMILY (MFS) PROFILE DOMAIN-CONTAINING PROTEIN"/>
    <property type="match status" value="1"/>
</dbReference>
<feature type="transmembrane region" description="Helical" evidence="5">
    <location>
        <begin position="137"/>
        <end position="158"/>
    </location>
</feature>
<dbReference type="InterPro" id="IPR036259">
    <property type="entry name" value="MFS_trans_sf"/>
</dbReference>
<sequence>MPVDARRPLLEASNGWRDSQGVIDSDPSYDAYDPKRWPAPYKWAIIALLASMAFVVTFTCTSVVPVASYIVRDLDKDSSSPSASVLLVTIWELGEAAGPFFLAPLSETFGRYPVVNTANVLFISATILAALCRSTPVFIGARALTGLAVVTNVLNPAIVGDLMAPEQRGFAMSMIAMAPLLGGAAGPAIGSVVAESLGWRQVIWVSVAMASICEIMILACLRETCHTVILRRLPKRLPSELDSLCGNNNDGAWESVLRPVVILCGSGVLMALCLFSGVAFAFAYVFYVTLPDILQVVYKQPLAVQGSAFMSYTVGLAFSVLLCNRTLDRLYVRLGKSNDGVGQPEFRLPLAVIGAILLPACVMLHGFVAQLRLPLALLLLSSASLGATTMLSVLPIMAYVVDAFGSYPASAMAGLIFVRSLAATFLPLGAGLLIAKYGYARGLAVLSASCLCVAPIPMLVLRHGPRWRQRSKYSRDV</sequence>
<dbReference type="InterPro" id="IPR020846">
    <property type="entry name" value="MFS_dom"/>
</dbReference>
<keyword evidence="4 5" id="KW-0472">Membrane</keyword>
<name>A0A8H4V5M8_9HYPO</name>
<evidence type="ECO:0000256" key="4">
    <source>
        <dbReference type="ARBA" id="ARBA00023136"/>
    </source>
</evidence>
<feature type="transmembrane region" description="Helical" evidence="5">
    <location>
        <begin position="348"/>
        <end position="369"/>
    </location>
</feature>
<evidence type="ECO:0000313" key="7">
    <source>
        <dbReference type="EMBL" id="KAF4508819.1"/>
    </source>
</evidence>
<feature type="transmembrane region" description="Helical" evidence="5">
    <location>
        <begin position="413"/>
        <end position="434"/>
    </location>
</feature>
<dbReference type="Pfam" id="PF07690">
    <property type="entry name" value="MFS_1"/>
    <property type="match status" value="1"/>
</dbReference>
<dbReference type="GO" id="GO:0016020">
    <property type="term" value="C:membrane"/>
    <property type="evidence" value="ECO:0007669"/>
    <property type="project" value="UniProtKB-SubCell"/>
</dbReference>
<feature type="transmembrane region" description="Helical" evidence="5">
    <location>
        <begin position="170"/>
        <end position="190"/>
    </location>
</feature>
<feature type="transmembrane region" description="Helical" evidence="5">
    <location>
        <begin position="375"/>
        <end position="401"/>
    </location>
</feature>
<dbReference type="Gene3D" id="1.20.1250.20">
    <property type="entry name" value="MFS general substrate transporter like domains"/>
    <property type="match status" value="1"/>
</dbReference>
<evidence type="ECO:0000256" key="3">
    <source>
        <dbReference type="ARBA" id="ARBA00022989"/>
    </source>
</evidence>
<dbReference type="GO" id="GO:0022857">
    <property type="term" value="F:transmembrane transporter activity"/>
    <property type="evidence" value="ECO:0007669"/>
    <property type="project" value="InterPro"/>
</dbReference>
<dbReference type="Proteomes" id="UP000557566">
    <property type="component" value="Unassembled WGS sequence"/>
</dbReference>
<evidence type="ECO:0000259" key="6">
    <source>
        <dbReference type="PROSITE" id="PS50850"/>
    </source>
</evidence>
<reference evidence="7 8" key="1">
    <citation type="journal article" date="2020" name="Genome Biol. Evol.">
        <title>A new high-quality draft genome assembly of the Chinese cordyceps Ophiocordyceps sinensis.</title>
        <authorList>
            <person name="Shu R."/>
            <person name="Zhang J."/>
            <person name="Meng Q."/>
            <person name="Zhang H."/>
            <person name="Zhou G."/>
            <person name="Li M."/>
            <person name="Wu P."/>
            <person name="Zhao Y."/>
            <person name="Chen C."/>
            <person name="Qin Q."/>
        </authorList>
    </citation>
    <scope>NUCLEOTIDE SEQUENCE [LARGE SCALE GENOMIC DNA]</scope>
    <source>
        <strain evidence="7 8">IOZ07</strain>
    </source>
</reference>
<gene>
    <name evidence="7" type="ORF">G6O67_005152</name>
</gene>
<dbReference type="InterPro" id="IPR011701">
    <property type="entry name" value="MFS"/>
</dbReference>
<evidence type="ECO:0000313" key="8">
    <source>
        <dbReference type="Proteomes" id="UP000557566"/>
    </source>
</evidence>
<dbReference type="SUPFAM" id="SSF103473">
    <property type="entry name" value="MFS general substrate transporter"/>
    <property type="match status" value="1"/>
</dbReference>
<dbReference type="OrthoDB" id="6770063at2759"/>
<feature type="transmembrane region" description="Helical" evidence="5">
    <location>
        <begin position="114"/>
        <end position="131"/>
    </location>
</feature>
<dbReference type="PROSITE" id="PS50850">
    <property type="entry name" value="MFS"/>
    <property type="match status" value="1"/>
</dbReference>
<keyword evidence="3 5" id="KW-1133">Transmembrane helix</keyword>
<dbReference type="EMBL" id="JAAVMX010000005">
    <property type="protein sequence ID" value="KAF4508819.1"/>
    <property type="molecule type" value="Genomic_DNA"/>
</dbReference>
<protein>
    <recommendedName>
        <fullName evidence="6">Major facilitator superfamily (MFS) profile domain-containing protein</fullName>
    </recommendedName>
</protein>
<keyword evidence="8" id="KW-1185">Reference proteome</keyword>
<evidence type="ECO:0000256" key="2">
    <source>
        <dbReference type="ARBA" id="ARBA00022692"/>
    </source>
</evidence>
<evidence type="ECO:0000256" key="5">
    <source>
        <dbReference type="SAM" id="Phobius"/>
    </source>
</evidence>
<feature type="transmembrane region" description="Helical" evidence="5">
    <location>
        <begin position="260"/>
        <end position="287"/>
    </location>
</feature>
<keyword evidence="2 5" id="KW-0812">Transmembrane</keyword>
<feature type="domain" description="Major facilitator superfamily (MFS) profile" evidence="6">
    <location>
        <begin position="45"/>
        <end position="466"/>
    </location>
</feature>
<dbReference type="AlphaFoldDB" id="A0A8H4V5M8"/>
<feature type="transmembrane region" description="Helical" evidence="5">
    <location>
        <begin position="43"/>
        <end position="71"/>
    </location>
</feature>
<organism evidence="7 8">
    <name type="scientific">Ophiocordyceps sinensis</name>
    <dbReference type="NCBI Taxonomy" id="72228"/>
    <lineage>
        <taxon>Eukaryota</taxon>
        <taxon>Fungi</taxon>
        <taxon>Dikarya</taxon>
        <taxon>Ascomycota</taxon>
        <taxon>Pezizomycotina</taxon>
        <taxon>Sordariomycetes</taxon>
        <taxon>Hypocreomycetidae</taxon>
        <taxon>Hypocreales</taxon>
        <taxon>Ophiocordycipitaceae</taxon>
        <taxon>Ophiocordyceps</taxon>
    </lineage>
</organism>
<accession>A0A8H4V5M8</accession>
<evidence type="ECO:0000256" key="1">
    <source>
        <dbReference type="ARBA" id="ARBA00004141"/>
    </source>
</evidence>
<feature type="transmembrane region" description="Helical" evidence="5">
    <location>
        <begin position="307"/>
        <end position="327"/>
    </location>
</feature>
<comment type="subcellular location">
    <subcellularLocation>
        <location evidence="1">Membrane</location>
        <topology evidence="1">Multi-pass membrane protein</topology>
    </subcellularLocation>
</comment>